<evidence type="ECO:0000313" key="3">
    <source>
        <dbReference type="Proteomes" id="UP000005561"/>
    </source>
</evidence>
<dbReference type="InterPro" id="IPR013762">
    <property type="entry name" value="Integrase-like_cat_sf"/>
</dbReference>
<dbReference type="SUPFAM" id="SSF56349">
    <property type="entry name" value="DNA breaking-rejoining enzymes"/>
    <property type="match status" value="1"/>
</dbReference>
<evidence type="ECO:0008006" key="4">
    <source>
        <dbReference type="Google" id="ProtNLM"/>
    </source>
</evidence>
<dbReference type="eggNOG" id="ENOG502ZCZR">
    <property type="taxonomic scope" value="Bacteria"/>
</dbReference>
<dbReference type="GO" id="GO:0003677">
    <property type="term" value="F:DNA binding"/>
    <property type="evidence" value="ECO:0007669"/>
    <property type="project" value="InterPro"/>
</dbReference>
<evidence type="ECO:0000313" key="2">
    <source>
        <dbReference type="EMBL" id="EET59031.1"/>
    </source>
</evidence>
<dbReference type="Gene3D" id="1.10.443.10">
    <property type="entry name" value="Intergrase catalytic core"/>
    <property type="match status" value="1"/>
</dbReference>
<dbReference type="RefSeq" id="WP_006863703.1">
    <property type="nucleotide sequence ID" value="NZ_ACCL02000022.1"/>
</dbReference>
<gene>
    <name evidence="2" type="ORF">BRYFOR_08940</name>
</gene>
<organism evidence="2 3">
    <name type="scientific">Marvinbryantia formatexigens DSM 14469</name>
    <dbReference type="NCBI Taxonomy" id="478749"/>
    <lineage>
        <taxon>Bacteria</taxon>
        <taxon>Bacillati</taxon>
        <taxon>Bacillota</taxon>
        <taxon>Clostridia</taxon>
        <taxon>Lachnospirales</taxon>
        <taxon>Lachnospiraceae</taxon>
        <taxon>Marvinbryantia</taxon>
    </lineage>
</organism>
<dbReference type="InterPro" id="IPR011010">
    <property type="entry name" value="DNA_brk_join_enz"/>
</dbReference>
<dbReference type="Proteomes" id="UP000005561">
    <property type="component" value="Unassembled WGS sequence"/>
</dbReference>
<keyword evidence="1" id="KW-0233">DNA recombination</keyword>
<comment type="caution">
    <text evidence="2">The sequence shown here is derived from an EMBL/GenBank/DDBJ whole genome shotgun (WGS) entry which is preliminary data.</text>
</comment>
<accession>C6LJV3</accession>
<protein>
    <recommendedName>
        <fullName evidence="4">Tyr recombinase domain-containing protein</fullName>
    </recommendedName>
</protein>
<dbReference type="EMBL" id="ACCL02000022">
    <property type="protein sequence ID" value="EET59031.1"/>
    <property type="molecule type" value="Genomic_DNA"/>
</dbReference>
<proteinExistence type="predicted"/>
<dbReference type="AlphaFoldDB" id="C6LJV3"/>
<dbReference type="GO" id="GO:0006310">
    <property type="term" value="P:DNA recombination"/>
    <property type="evidence" value="ECO:0007669"/>
    <property type="project" value="UniProtKB-KW"/>
</dbReference>
<name>C6LJV3_9FIRM</name>
<dbReference type="STRING" id="168384.SAMN05660368_03389"/>
<dbReference type="GO" id="GO:0015074">
    <property type="term" value="P:DNA integration"/>
    <property type="evidence" value="ECO:0007669"/>
    <property type="project" value="InterPro"/>
</dbReference>
<keyword evidence="3" id="KW-1185">Reference proteome</keyword>
<reference evidence="2" key="1">
    <citation type="submission" date="2009-07" db="EMBL/GenBank/DDBJ databases">
        <authorList>
            <person name="Weinstock G."/>
            <person name="Sodergren E."/>
            <person name="Clifton S."/>
            <person name="Fulton L."/>
            <person name="Fulton B."/>
            <person name="Courtney L."/>
            <person name="Fronick C."/>
            <person name="Harrison M."/>
            <person name="Strong C."/>
            <person name="Farmer C."/>
            <person name="Delahaunty K."/>
            <person name="Markovic C."/>
            <person name="Hall O."/>
            <person name="Minx P."/>
            <person name="Tomlinson C."/>
            <person name="Mitreva M."/>
            <person name="Nelson J."/>
            <person name="Hou S."/>
            <person name="Wollam A."/>
            <person name="Pepin K.H."/>
            <person name="Johnson M."/>
            <person name="Bhonagiri V."/>
            <person name="Nash W.E."/>
            <person name="Warren W."/>
            <person name="Chinwalla A."/>
            <person name="Mardis E.R."/>
            <person name="Wilson R.K."/>
        </authorList>
    </citation>
    <scope>NUCLEOTIDE SEQUENCE [LARGE SCALE GENOMIC DNA]</scope>
    <source>
        <strain evidence="2">DSM 14469</strain>
    </source>
</reference>
<evidence type="ECO:0000256" key="1">
    <source>
        <dbReference type="ARBA" id="ARBA00023172"/>
    </source>
</evidence>
<sequence>MIDIEYEMKQSEITGQYRIILDKLLRKRDLETVLFLRILMETGLRSREVYSLRPEDIVHRKVYLPMKYWKFYKEAEKSMGVFRISRRTEQIARAVEGGRKRYFTRSHSYYLAKIKRYRTDKRFNLHIMRNLRKKIDWWNAMGKMNRKAVRD</sequence>
<dbReference type="OrthoDB" id="2058812at2"/>